<name>A0A5E8BAE3_9ASCO</name>
<dbReference type="GeneID" id="43579944"/>
<feature type="compositionally biased region" description="Pro residues" evidence="1">
    <location>
        <begin position="159"/>
        <end position="174"/>
    </location>
</feature>
<reference evidence="2 3" key="1">
    <citation type="submission" date="2019-09" db="EMBL/GenBank/DDBJ databases">
        <authorList>
            <person name="Brejova B."/>
        </authorList>
    </citation>
    <scope>NUCLEOTIDE SEQUENCE [LARGE SCALE GENOMIC DNA]</scope>
</reference>
<feature type="region of interest" description="Disordered" evidence="1">
    <location>
        <begin position="932"/>
        <end position="990"/>
    </location>
</feature>
<evidence type="ECO:0000256" key="1">
    <source>
        <dbReference type="SAM" id="MobiDB-lite"/>
    </source>
</evidence>
<feature type="compositionally biased region" description="Gly residues" evidence="1">
    <location>
        <begin position="552"/>
        <end position="565"/>
    </location>
</feature>
<evidence type="ECO:0000313" key="2">
    <source>
        <dbReference type="EMBL" id="VVT46251.1"/>
    </source>
</evidence>
<feature type="compositionally biased region" description="Low complexity" evidence="1">
    <location>
        <begin position="566"/>
        <end position="575"/>
    </location>
</feature>
<gene>
    <name evidence="2" type="ORF">SAPINGB_P001121</name>
</gene>
<dbReference type="Proteomes" id="UP000398389">
    <property type="component" value="Unassembled WGS sequence"/>
</dbReference>
<accession>A0A5E8BAE3</accession>
<organism evidence="2 3">
    <name type="scientific">Magnusiomyces paraingens</name>
    <dbReference type="NCBI Taxonomy" id="2606893"/>
    <lineage>
        <taxon>Eukaryota</taxon>
        <taxon>Fungi</taxon>
        <taxon>Dikarya</taxon>
        <taxon>Ascomycota</taxon>
        <taxon>Saccharomycotina</taxon>
        <taxon>Dipodascomycetes</taxon>
        <taxon>Dipodascales</taxon>
        <taxon>Dipodascaceae</taxon>
        <taxon>Magnusiomyces</taxon>
    </lineage>
</organism>
<dbReference type="EMBL" id="CABVLU010000001">
    <property type="protein sequence ID" value="VVT46251.1"/>
    <property type="molecule type" value="Genomic_DNA"/>
</dbReference>
<evidence type="ECO:0000313" key="3">
    <source>
        <dbReference type="Proteomes" id="UP000398389"/>
    </source>
</evidence>
<sequence>MVDLVDSAESLAPAQHSSPEKEDPAKPKPTDSEITSISPNTKSDPVSSSADADADADAHITTSSTVYDAAATAAADVLSTLQEKQPRRPSTTSSNNNNNDDTVLESRDSATRDPDTTLVPKPDSSSPSSPQPSSSNSMAKTPSQSRPESPSKPELVEKPPSPPTQPPSITPSPGPETLSSAIPTEEGLPAPINGSVLLSPPTIVTPKKPAEQIKSATTPTSSAAKVNPTTPATATTTSPGRPTLEEFEALQQQVRDLWRVVGTLTAAVENNAASVLGRLQSDSTLKAILSQHATSPTSASTSAFVAVTTAAPRSRGVSFSDRSQSGPRGIKRRSGHRDERRDSDYLDDDDDNQSNEYNDDNNDDDLDDYNSNYDFHHHHYHHHHHYNNNNTDDYYNDHNQSSNEYRGSGPSRRRASLYKKDASVPNVSGALKTGGASSGAASASSNSSGAAGSSSTAAAAGKSAWRQGGNIGGSSNTGSKKPPTKQQQQQQQQQQRLGFHAINTRPPPSQQPPQPANFSKNGTQHKHKKHRRSYSSDRSVSPAARRSDVHKIGGGSSRGGSGRGGNNASTTTSNGDASHTALHQQASQRPLKKNVQQQQQSTTATTPTTAQFLRHTDDDQTPGTVASTTPSVKNSPTSGSGATSLHRSMVSAAPTASDLLEEDDEENSASIQTGSNVVGEGEHDGSGEGGLATVLADEEDVGSGAVVLAQQPDPRRYYEGLSERASWMVKSITMEKRNMYGNLILFQDLSVAYLRHGTLINSRVAKQRISPFANDVDEKILSKFLDNLQRYRIYLRKIIEAKIEKISDSVYLTGCLEDVPMLETIYIPDDDENEDDEGIEKRHKKNASKDYDESDEPRPPKPDFDTKLITQGLTRQHLTRGNHLYCICNRVVGYCTSICPCYKANIGCTDKCEMVPEANDFCPSIARRGKKTSVGHAHGHTTQSGQKQAATAIQNRKAVAGGGSSAAVGAGESEDVGNAGGVSGEEESSQ</sequence>
<dbReference type="PANTHER" id="PTHR24216">
    <property type="entry name" value="PAXILLIN-RELATED"/>
    <property type="match status" value="1"/>
</dbReference>
<dbReference type="AlphaFoldDB" id="A0A5E8BAE3"/>
<feature type="compositionally biased region" description="Low complexity" evidence="1">
    <location>
        <begin position="486"/>
        <end position="495"/>
    </location>
</feature>
<feature type="compositionally biased region" description="Polar residues" evidence="1">
    <location>
        <begin position="138"/>
        <end position="148"/>
    </location>
</feature>
<dbReference type="PANTHER" id="PTHR24216:SF65">
    <property type="entry name" value="PAXILLIN-LIKE PROTEIN 1"/>
    <property type="match status" value="1"/>
</dbReference>
<feature type="compositionally biased region" description="Low complexity" evidence="1">
    <location>
        <begin position="596"/>
        <end position="611"/>
    </location>
</feature>
<feature type="compositionally biased region" description="Basic residues" evidence="1">
    <location>
        <begin position="523"/>
        <end position="533"/>
    </location>
</feature>
<feature type="region of interest" description="Disordered" evidence="1">
    <location>
        <begin position="390"/>
        <end position="690"/>
    </location>
</feature>
<feature type="compositionally biased region" description="Basic and acidic residues" evidence="1">
    <location>
        <begin position="18"/>
        <end position="31"/>
    </location>
</feature>
<protein>
    <submittedName>
        <fullName evidence="2">Uncharacterized protein</fullName>
    </submittedName>
</protein>
<feature type="compositionally biased region" description="Polar residues" evidence="1">
    <location>
        <begin position="32"/>
        <end position="42"/>
    </location>
</feature>
<feature type="compositionally biased region" description="Low complexity" evidence="1">
    <location>
        <begin position="223"/>
        <end position="242"/>
    </location>
</feature>
<feature type="region of interest" description="Disordered" evidence="1">
    <location>
        <begin position="78"/>
        <end position="242"/>
    </location>
</feature>
<feature type="compositionally biased region" description="Basic and acidic residues" evidence="1">
    <location>
        <begin position="847"/>
        <end position="866"/>
    </location>
</feature>
<keyword evidence="3" id="KW-1185">Reference proteome</keyword>
<feature type="compositionally biased region" description="Low complexity" evidence="1">
    <location>
        <begin position="120"/>
        <end position="137"/>
    </location>
</feature>
<feature type="compositionally biased region" description="Low complexity" evidence="1">
    <location>
        <begin position="390"/>
        <end position="399"/>
    </location>
</feature>
<feature type="region of interest" description="Disordered" evidence="1">
    <location>
        <begin position="312"/>
        <end position="370"/>
    </location>
</feature>
<dbReference type="RefSeq" id="XP_031851735.1">
    <property type="nucleotide sequence ID" value="XM_031995844.1"/>
</dbReference>
<feature type="compositionally biased region" description="Acidic residues" evidence="1">
    <location>
        <begin position="345"/>
        <end position="368"/>
    </location>
</feature>
<feature type="compositionally biased region" description="Polar residues" evidence="1">
    <location>
        <begin position="940"/>
        <end position="954"/>
    </location>
</feature>
<feature type="region of interest" description="Disordered" evidence="1">
    <location>
        <begin position="1"/>
        <end position="56"/>
    </location>
</feature>
<feature type="compositionally biased region" description="Acidic residues" evidence="1">
    <location>
        <begin position="829"/>
        <end position="838"/>
    </location>
</feature>
<feature type="compositionally biased region" description="Polar residues" evidence="1">
    <location>
        <begin position="621"/>
        <end position="646"/>
    </location>
</feature>
<proteinExistence type="predicted"/>
<feature type="region of interest" description="Disordered" evidence="1">
    <location>
        <begin position="829"/>
        <end position="866"/>
    </location>
</feature>
<feature type="compositionally biased region" description="Low complexity" evidence="1">
    <location>
        <begin position="90"/>
        <end position="101"/>
    </location>
</feature>
<feature type="compositionally biased region" description="Pro residues" evidence="1">
    <location>
        <begin position="505"/>
        <end position="515"/>
    </location>
</feature>
<feature type="compositionally biased region" description="Basic and acidic residues" evidence="1">
    <location>
        <begin position="104"/>
        <end position="115"/>
    </location>
</feature>
<feature type="compositionally biased region" description="Low complexity" evidence="1">
    <location>
        <begin position="428"/>
        <end position="464"/>
    </location>
</feature>